<protein>
    <recommendedName>
        <fullName evidence="4">HTH araC/xylS-type domain-containing protein</fullName>
    </recommendedName>
</protein>
<dbReference type="InterPro" id="IPR003313">
    <property type="entry name" value="AraC-bd"/>
</dbReference>
<reference evidence="5 6" key="2">
    <citation type="journal article" date="2016" name="Genome Announc.">
        <title>Draft Genome Sequence of Zhouia amylolytica AD3, Isolated from Tidal Flat Sediment.</title>
        <authorList>
            <person name="Jia B."/>
            <person name="Jin H.M."/>
            <person name="Lee H.J."/>
            <person name="Jeon C.O."/>
        </authorList>
    </citation>
    <scope>NUCLEOTIDE SEQUENCE [LARGE SCALE GENOMIC DNA]</scope>
    <source>
        <strain evidence="5 6">AD3</strain>
    </source>
</reference>
<evidence type="ECO:0000313" key="5">
    <source>
        <dbReference type="EMBL" id="ETN96390.1"/>
    </source>
</evidence>
<dbReference type="InterPro" id="IPR037923">
    <property type="entry name" value="HTH-like"/>
</dbReference>
<feature type="domain" description="HTH araC/xylS-type" evidence="4">
    <location>
        <begin position="193"/>
        <end position="291"/>
    </location>
</feature>
<dbReference type="Pfam" id="PF12833">
    <property type="entry name" value="HTH_18"/>
    <property type="match status" value="1"/>
</dbReference>
<dbReference type="RefSeq" id="WP_038262347.1">
    <property type="nucleotide sequence ID" value="NZ_AYXY01000009.1"/>
</dbReference>
<dbReference type="STRING" id="376730.SAMN04487906_1754"/>
<dbReference type="eggNOG" id="COG2207">
    <property type="taxonomic scope" value="Bacteria"/>
</dbReference>
<evidence type="ECO:0000256" key="3">
    <source>
        <dbReference type="ARBA" id="ARBA00023163"/>
    </source>
</evidence>
<dbReference type="InterPro" id="IPR020449">
    <property type="entry name" value="Tscrpt_reg_AraC-type_HTH"/>
</dbReference>
<keyword evidence="1" id="KW-0805">Transcription regulation</keyword>
<dbReference type="PANTHER" id="PTHR43280">
    <property type="entry name" value="ARAC-FAMILY TRANSCRIPTIONAL REGULATOR"/>
    <property type="match status" value="1"/>
</dbReference>
<sequence length="291" mass="34135">MDNITIKEGFPGQQIVAMPKKLKKWLQTDAVSSPFHFGDLGYYPNAHYHQRYRKKGSEEHIFIYCTSGSGWIEVNDTHHQIQPGMYFIIPKNTPHRYGADIKKPWSIYWLHFNGSSSDSLLRTHEERVNKAFHVGYQKKSVDLFEQLFSLADNNFSEAQLRYACILTYKFVSDFIFYDHIKEVALEQGQNLRNAIVDFLMANIDQPLTAEDIAKAFNYSRSHLFNYFKQATGHSLMYYFNLKKIQKACEFLSYTDLSIKEISLKTGFQDQLYFSRVFKKYIGLSPRAYRNK</sequence>
<keyword evidence="3" id="KW-0804">Transcription</keyword>
<gene>
    <name evidence="5" type="ORF">P278_06580</name>
</gene>
<dbReference type="CDD" id="cd06986">
    <property type="entry name" value="cupin_MmsR-like_N"/>
    <property type="match status" value="1"/>
</dbReference>
<reference evidence="6" key="1">
    <citation type="submission" date="2013-11" db="EMBL/GenBank/DDBJ databases">
        <title>Draft genome sequence from a member of Zhouia, isolated tidal flat.</title>
        <authorList>
            <person name="Jin H."/>
            <person name="Jeon C.O."/>
        </authorList>
    </citation>
    <scope>NUCLEOTIDE SEQUENCE [LARGE SCALE GENOMIC DNA]</scope>
    <source>
        <strain evidence="6">AD3</strain>
    </source>
</reference>
<evidence type="ECO:0000256" key="1">
    <source>
        <dbReference type="ARBA" id="ARBA00023015"/>
    </source>
</evidence>
<accession>W2UQG4</accession>
<dbReference type="SUPFAM" id="SSF46689">
    <property type="entry name" value="Homeodomain-like"/>
    <property type="match status" value="2"/>
</dbReference>
<evidence type="ECO:0000313" key="6">
    <source>
        <dbReference type="Proteomes" id="UP000018850"/>
    </source>
</evidence>
<dbReference type="PRINTS" id="PR00032">
    <property type="entry name" value="HTHARAC"/>
</dbReference>
<evidence type="ECO:0000256" key="2">
    <source>
        <dbReference type="ARBA" id="ARBA00023125"/>
    </source>
</evidence>
<dbReference type="GO" id="GO:0043565">
    <property type="term" value="F:sequence-specific DNA binding"/>
    <property type="evidence" value="ECO:0007669"/>
    <property type="project" value="InterPro"/>
</dbReference>
<dbReference type="GO" id="GO:0003700">
    <property type="term" value="F:DNA-binding transcription factor activity"/>
    <property type="evidence" value="ECO:0007669"/>
    <property type="project" value="InterPro"/>
</dbReference>
<dbReference type="SMART" id="SM00342">
    <property type="entry name" value="HTH_ARAC"/>
    <property type="match status" value="1"/>
</dbReference>
<dbReference type="PANTHER" id="PTHR43280:SF30">
    <property type="entry name" value="MMSAB OPERON REGULATORY PROTEIN"/>
    <property type="match status" value="1"/>
</dbReference>
<dbReference type="Gene3D" id="2.60.120.280">
    <property type="entry name" value="Regulatory protein AraC"/>
    <property type="match status" value="1"/>
</dbReference>
<dbReference type="SUPFAM" id="SSF51215">
    <property type="entry name" value="Regulatory protein AraC"/>
    <property type="match status" value="1"/>
</dbReference>
<keyword evidence="2" id="KW-0238">DNA-binding</keyword>
<name>W2UQG4_9FLAO</name>
<comment type="caution">
    <text evidence="5">The sequence shown here is derived from an EMBL/GenBank/DDBJ whole genome shotgun (WGS) entry which is preliminary data.</text>
</comment>
<dbReference type="PATRIC" id="fig|1286632.3.peg.656"/>
<dbReference type="InterPro" id="IPR018062">
    <property type="entry name" value="HTH_AraC-typ_CS"/>
</dbReference>
<dbReference type="Gene3D" id="1.10.10.60">
    <property type="entry name" value="Homeodomain-like"/>
    <property type="match status" value="2"/>
</dbReference>
<keyword evidence="6" id="KW-1185">Reference proteome</keyword>
<dbReference type="InterPro" id="IPR009057">
    <property type="entry name" value="Homeodomain-like_sf"/>
</dbReference>
<dbReference type="Proteomes" id="UP000018850">
    <property type="component" value="Unassembled WGS sequence"/>
</dbReference>
<dbReference type="InterPro" id="IPR018060">
    <property type="entry name" value="HTH_AraC"/>
</dbReference>
<dbReference type="AlphaFoldDB" id="W2UQG4"/>
<dbReference type="PROSITE" id="PS00041">
    <property type="entry name" value="HTH_ARAC_FAMILY_1"/>
    <property type="match status" value="1"/>
</dbReference>
<dbReference type="EMBL" id="AYXY01000009">
    <property type="protein sequence ID" value="ETN96390.1"/>
    <property type="molecule type" value="Genomic_DNA"/>
</dbReference>
<dbReference type="PROSITE" id="PS01124">
    <property type="entry name" value="HTH_ARAC_FAMILY_2"/>
    <property type="match status" value="1"/>
</dbReference>
<proteinExistence type="predicted"/>
<dbReference type="Pfam" id="PF02311">
    <property type="entry name" value="AraC_binding"/>
    <property type="match status" value="1"/>
</dbReference>
<evidence type="ECO:0000259" key="4">
    <source>
        <dbReference type="PROSITE" id="PS01124"/>
    </source>
</evidence>
<organism evidence="5 6">
    <name type="scientific">Zhouia amylolytica AD3</name>
    <dbReference type="NCBI Taxonomy" id="1286632"/>
    <lineage>
        <taxon>Bacteria</taxon>
        <taxon>Pseudomonadati</taxon>
        <taxon>Bacteroidota</taxon>
        <taxon>Flavobacteriia</taxon>
        <taxon>Flavobacteriales</taxon>
        <taxon>Flavobacteriaceae</taxon>
        <taxon>Zhouia</taxon>
    </lineage>
</organism>